<feature type="compositionally biased region" description="Pro residues" evidence="1">
    <location>
        <begin position="10"/>
        <end position="23"/>
    </location>
</feature>
<keyword evidence="2" id="KW-1133">Transmembrane helix</keyword>
<keyword evidence="4" id="KW-1185">Reference proteome</keyword>
<name>A0A2M9C438_9MICO</name>
<evidence type="ECO:0000313" key="3">
    <source>
        <dbReference type="EMBL" id="PJJ65227.1"/>
    </source>
</evidence>
<proteinExistence type="predicted"/>
<feature type="transmembrane region" description="Helical" evidence="2">
    <location>
        <begin position="37"/>
        <end position="59"/>
    </location>
</feature>
<dbReference type="EMBL" id="PGFB01000001">
    <property type="protein sequence ID" value="PJJ65227.1"/>
    <property type="molecule type" value="Genomic_DNA"/>
</dbReference>
<protein>
    <recommendedName>
        <fullName evidence="5">DUF4190 domain-containing protein</fullName>
    </recommendedName>
</protein>
<evidence type="ECO:0000256" key="2">
    <source>
        <dbReference type="SAM" id="Phobius"/>
    </source>
</evidence>
<feature type="transmembrane region" description="Helical" evidence="2">
    <location>
        <begin position="71"/>
        <end position="100"/>
    </location>
</feature>
<feature type="region of interest" description="Disordered" evidence="1">
    <location>
        <begin position="1"/>
        <end position="27"/>
    </location>
</feature>
<dbReference type="Proteomes" id="UP000230161">
    <property type="component" value="Unassembled WGS sequence"/>
</dbReference>
<organism evidence="3 4">
    <name type="scientific">Compostimonas suwonensis</name>
    <dbReference type="NCBI Taxonomy" id="1048394"/>
    <lineage>
        <taxon>Bacteria</taxon>
        <taxon>Bacillati</taxon>
        <taxon>Actinomycetota</taxon>
        <taxon>Actinomycetes</taxon>
        <taxon>Micrococcales</taxon>
        <taxon>Microbacteriaceae</taxon>
        <taxon>Compostimonas</taxon>
    </lineage>
</organism>
<sequence>MSDYNGTPGQVPPAGAPVPPPNYAPAAPQNPGKTLGIVGFILSFFVSIVGLVLSIIAMVQSRKAGQSNGFALAGIIISSLALIVTIIVIIVVAVAAGAVLSQCAELGNGEHLVNGVMITCNM</sequence>
<dbReference type="AlphaFoldDB" id="A0A2M9C438"/>
<gene>
    <name evidence="3" type="ORF">CLV54_0256</name>
</gene>
<reference evidence="3 4" key="1">
    <citation type="submission" date="2017-11" db="EMBL/GenBank/DDBJ databases">
        <title>Genomic Encyclopedia of Archaeal and Bacterial Type Strains, Phase II (KMG-II): From Individual Species to Whole Genera.</title>
        <authorList>
            <person name="Goeker M."/>
        </authorList>
    </citation>
    <scope>NUCLEOTIDE SEQUENCE [LARGE SCALE GENOMIC DNA]</scope>
    <source>
        <strain evidence="3 4">DSM 25625</strain>
    </source>
</reference>
<accession>A0A2M9C438</accession>
<keyword evidence="2" id="KW-0812">Transmembrane</keyword>
<comment type="caution">
    <text evidence="3">The sequence shown here is derived from an EMBL/GenBank/DDBJ whole genome shotgun (WGS) entry which is preliminary data.</text>
</comment>
<evidence type="ECO:0000313" key="4">
    <source>
        <dbReference type="Proteomes" id="UP000230161"/>
    </source>
</evidence>
<evidence type="ECO:0008006" key="5">
    <source>
        <dbReference type="Google" id="ProtNLM"/>
    </source>
</evidence>
<dbReference type="OrthoDB" id="4775598at2"/>
<dbReference type="RefSeq" id="WP_157802755.1">
    <property type="nucleotide sequence ID" value="NZ_PGFB01000001.1"/>
</dbReference>
<evidence type="ECO:0000256" key="1">
    <source>
        <dbReference type="SAM" id="MobiDB-lite"/>
    </source>
</evidence>
<keyword evidence="2" id="KW-0472">Membrane</keyword>